<dbReference type="PANTHER" id="PTHR21523:SF38">
    <property type="entry name" value="MLT-TEN (MLT-10) RELATED"/>
    <property type="match status" value="1"/>
</dbReference>
<name>A0A1I8BUF7_MELHA</name>
<dbReference type="WBParaSite" id="MhA1_Contig555.frz3.gene20">
    <property type="protein sequence ID" value="MhA1_Contig555.frz3.gene20"/>
    <property type="gene ID" value="MhA1_Contig555.frz3.gene20"/>
</dbReference>
<protein>
    <submittedName>
        <fullName evidence="2">Uncharacterized protein</fullName>
    </submittedName>
</protein>
<accession>A0A1I8BUF7</accession>
<evidence type="ECO:0000313" key="2">
    <source>
        <dbReference type="WBParaSite" id="MhA1_Contig555.frz3.gene20"/>
    </source>
</evidence>
<sequence length="274" mass="30615">MSGAASTLKRLLNQLENVKKEVETKVLPAVERLEEIDRRFTRLSNWHNKKQRDELESRGYTFLSKEQSKMMLTGRETNKGVEINEEDLSDDESEIDSILEDDIRLISKIEGNDLNFGNELKTRTKRFLKTESFGQMRILNPFLFANQVKDGAVLRRVALSPKAFSAQILSPDFGSLSVLSPSAFVPSVLSPRAAIANILSPNAFTVELATPQAFAAEVLTPRAFNAKILSPRAFSAYVLSPRMLITEILSPKAMEMRVLSPTVLTFVVLSPGRN</sequence>
<reference evidence="2" key="1">
    <citation type="submission" date="2016-11" db="UniProtKB">
        <authorList>
            <consortium name="WormBaseParasite"/>
        </authorList>
    </citation>
    <scope>IDENTIFICATION</scope>
</reference>
<proteinExistence type="predicted"/>
<evidence type="ECO:0000313" key="1">
    <source>
        <dbReference type="Proteomes" id="UP000095281"/>
    </source>
</evidence>
<organism evidence="1 2">
    <name type="scientific">Meloidogyne hapla</name>
    <name type="common">Root-knot nematode worm</name>
    <dbReference type="NCBI Taxonomy" id="6305"/>
    <lineage>
        <taxon>Eukaryota</taxon>
        <taxon>Metazoa</taxon>
        <taxon>Ecdysozoa</taxon>
        <taxon>Nematoda</taxon>
        <taxon>Chromadorea</taxon>
        <taxon>Rhabditida</taxon>
        <taxon>Tylenchina</taxon>
        <taxon>Tylenchomorpha</taxon>
        <taxon>Tylenchoidea</taxon>
        <taxon>Meloidogynidae</taxon>
        <taxon>Meloidogyninae</taxon>
        <taxon>Meloidogyne</taxon>
    </lineage>
</organism>
<dbReference type="PANTHER" id="PTHR21523">
    <property type="match status" value="1"/>
</dbReference>
<keyword evidence="1" id="KW-1185">Reference proteome</keyword>
<dbReference type="AlphaFoldDB" id="A0A1I8BUF7"/>
<dbReference type="Proteomes" id="UP000095281">
    <property type="component" value="Unplaced"/>
</dbReference>
<dbReference type="OMA" id="SWAMERT"/>